<feature type="transmembrane region" description="Helical" evidence="5">
    <location>
        <begin position="55"/>
        <end position="76"/>
    </location>
</feature>
<evidence type="ECO:0000256" key="2">
    <source>
        <dbReference type="ARBA" id="ARBA00022692"/>
    </source>
</evidence>
<comment type="subcellular location">
    <subcellularLocation>
        <location evidence="1">Cell membrane</location>
        <topology evidence="1">Multi-pass membrane protein</topology>
    </subcellularLocation>
</comment>
<dbReference type="Proteomes" id="UP000256485">
    <property type="component" value="Unassembled WGS sequence"/>
</dbReference>
<dbReference type="AlphaFoldDB" id="A0A3D9V554"/>
<dbReference type="InterPro" id="IPR005829">
    <property type="entry name" value="Sugar_transporter_CS"/>
</dbReference>
<feature type="transmembrane region" description="Helical" evidence="5">
    <location>
        <begin position="430"/>
        <end position="449"/>
    </location>
</feature>
<dbReference type="Pfam" id="PF07690">
    <property type="entry name" value="MFS_1"/>
    <property type="match status" value="1"/>
</dbReference>
<keyword evidence="8" id="KW-1185">Reference proteome</keyword>
<evidence type="ECO:0000259" key="6">
    <source>
        <dbReference type="PROSITE" id="PS50850"/>
    </source>
</evidence>
<dbReference type="GO" id="GO:0022857">
    <property type="term" value="F:transmembrane transporter activity"/>
    <property type="evidence" value="ECO:0007669"/>
    <property type="project" value="InterPro"/>
</dbReference>
<dbReference type="EMBL" id="QTUC01000001">
    <property type="protein sequence ID" value="REF36657.1"/>
    <property type="molecule type" value="Genomic_DNA"/>
</dbReference>
<feature type="transmembrane region" description="Helical" evidence="5">
    <location>
        <begin position="230"/>
        <end position="252"/>
    </location>
</feature>
<feature type="transmembrane region" description="Helical" evidence="5">
    <location>
        <begin position="405"/>
        <end position="424"/>
    </location>
</feature>
<organism evidence="7 8">
    <name type="scientific">Thermasporomyces composti</name>
    <dbReference type="NCBI Taxonomy" id="696763"/>
    <lineage>
        <taxon>Bacteria</taxon>
        <taxon>Bacillati</taxon>
        <taxon>Actinomycetota</taxon>
        <taxon>Actinomycetes</taxon>
        <taxon>Propionibacteriales</taxon>
        <taxon>Nocardioidaceae</taxon>
        <taxon>Thermasporomyces</taxon>
    </lineage>
</organism>
<feature type="transmembrane region" description="Helical" evidence="5">
    <location>
        <begin position="298"/>
        <end position="323"/>
    </location>
</feature>
<dbReference type="PANTHER" id="PTHR42718">
    <property type="entry name" value="MAJOR FACILITATOR SUPERFAMILY MULTIDRUG TRANSPORTER MFSC"/>
    <property type="match status" value="1"/>
</dbReference>
<feature type="transmembrane region" description="Helical" evidence="5">
    <location>
        <begin position="264"/>
        <end position="292"/>
    </location>
</feature>
<feature type="transmembrane region" description="Helical" evidence="5">
    <location>
        <begin position="83"/>
        <end position="102"/>
    </location>
</feature>
<name>A0A3D9V554_THECX</name>
<evidence type="ECO:0000256" key="4">
    <source>
        <dbReference type="ARBA" id="ARBA00023136"/>
    </source>
</evidence>
<sequence>MTVAAAQVPAAPAGARTTLVMSCAAVFLVMVNYTVPAVTLPVTAADLRAGVTGPAWILNGLVLGLSALLLVAGVIADEYGRRRTYLVGMLLFALASVGAAIASRTATFVTARVLQGAASAALLAAGLGAVGHAYPAGPPRLKATSSYGAMVGLGVLAGPFVAAGITTVAGWRATYGALAVVAAVLALLGAGLLPESRAERPRRLDVAGVVTLSLGLTALVTGLTEGRLGWTRPLVPASFELAAVLLVAFTLIERHRTEPLLELVLFRTPLFAIATGGALVSGITVMAVMTFLPNVVQLAHGISPIGAALLFGLWSGVSFLVSLQARRVPLAGRSQLGLGLTLAVVGYLPLLGVGDHWSPVRVVIGLLVAGVGSGLINAALAYLAVASVPPGQSGMGAGANNTARYVGSALGVAAISSVVGAYGLSRGIDVALVTCIAVVPVVVLAGLRLRIASEDRSRGSLPRMW</sequence>
<comment type="caution">
    <text evidence="7">The sequence shown here is derived from an EMBL/GenBank/DDBJ whole genome shotgun (WGS) entry which is preliminary data.</text>
</comment>
<dbReference type="OrthoDB" id="4867914at2"/>
<keyword evidence="3 5" id="KW-1133">Transmembrane helix</keyword>
<feature type="domain" description="Major facilitator superfamily (MFS) profile" evidence="6">
    <location>
        <begin position="18"/>
        <end position="454"/>
    </location>
</feature>
<evidence type="ECO:0000313" key="7">
    <source>
        <dbReference type="EMBL" id="REF36657.1"/>
    </source>
</evidence>
<feature type="transmembrane region" description="Helical" evidence="5">
    <location>
        <begin position="175"/>
        <end position="194"/>
    </location>
</feature>
<feature type="transmembrane region" description="Helical" evidence="5">
    <location>
        <begin position="206"/>
        <end position="224"/>
    </location>
</feature>
<dbReference type="PROSITE" id="PS00216">
    <property type="entry name" value="SUGAR_TRANSPORT_1"/>
    <property type="match status" value="1"/>
</dbReference>
<feature type="transmembrane region" description="Helical" evidence="5">
    <location>
        <begin position="335"/>
        <end position="354"/>
    </location>
</feature>
<accession>A0A3D9V554</accession>
<dbReference type="PANTHER" id="PTHR42718:SF49">
    <property type="entry name" value="EXPORT PROTEIN"/>
    <property type="match status" value="1"/>
</dbReference>
<evidence type="ECO:0000256" key="1">
    <source>
        <dbReference type="ARBA" id="ARBA00004651"/>
    </source>
</evidence>
<dbReference type="RefSeq" id="WP_115850257.1">
    <property type="nucleotide sequence ID" value="NZ_QTUC01000001.1"/>
</dbReference>
<feature type="transmembrane region" description="Helical" evidence="5">
    <location>
        <begin position="360"/>
        <end position="385"/>
    </location>
</feature>
<protein>
    <submittedName>
        <fullName evidence="7">MFS transporter</fullName>
    </submittedName>
</protein>
<dbReference type="InterPro" id="IPR020846">
    <property type="entry name" value="MFS_dom"/>
</dbReference>
<evidence type="ECO:0000256" key="3">
    <source>
        <dbReference type="ARBA" id="ARBA00022989"/>
    </source>
</evidence>
<dbReference type="InterPro" id="IPR011701">
    <property type="entry name" value="MFS"/>
</dbReference>
<proteinExistence type="predicted"/>
<feature type="transmembrane region" description="Helical" evidence="5">
    <location>
        <begin position="114"/>
        <end position="135"/>
    </location>
</feature>
<keyword evidence="4 5" id="KW-0472">Membrane</keyword>
<evidence type="ECO:0000313" key="8">
    <source>
        <dbReference type="Proteomes" id="UP000256485"/>
    </source>
</evidence>
<dbReference type="InterPro" id="IPR036259">
    <property type="entry name" value="MFS_trans_sf"/>
</dbReference>
<dbReference type="Gene3D" id="1.20.1720.10">
    <property type="entry name" value="Multidrug resistance protein D"/>
    <property type="match status" value="1"/>
</dbReference>
<feature type="transmembrane region" description="Helical" evidence="5">
    <location>
        <begin position="17"/>
        <end position="35"/>
    </location>
</feature>
<dbReference type="SUPFAM" id="SSF103473">
    <property type="entry name" value="MFS general substrate transporter"/>
    <property type="match status" value="1"/>
</dbReference>
<dbReference type="Gene3D" id="1.20.1250.20">
    <property type="entry name" value="MFS general substrate transporter like domains"/>
    <property type="match status" value="1"/>
</dbReference>
<reference evidence="7 8" key="1">
    <citation type="submission" date="2018-08" db="EMBL/GenBank/DDBJ databases">
        <title>Sequencing the genomes of 1000 actinobacteria strains.</title>
        <authorList>
            <person name="Klenk H.-P."/>
        </authorList>
    </citation>
    <scope>NUCLEOTIDE SEQUENCE [LARGE SCALE GENOMIC DNA]</scope>
    <source>
        <strain evidence="7 8">DSM 22891</strain>
    </source>
</reference>
<dbReference type="PROSITE" id="PS50850">
    <property type="entry name" value="MFS"/>
    <property type="match status" value="1"/>
</dbReference>
<feature type="transmembrane region" description="Helical" evidence="5">
    <location>
        <begin position="147"/>
        <end position="169"/>
    </location>
</feature>
<dbReference type="GO" id="GO:0005886">
    <property type="term" value="C:plasma membrane"/>
    <property type="evidence" value="ECO:0007669"/>
    <property type="project" value="UniProtKB-SubCell"/>
</dbReference>
<gene>
    <name evidence="7" type="ORF">DFJ64_2074</name>
</gene>
<keyword evidence="2 5" id="KW-0812">Transmembrane</keyword>
<evidence type="ECO:0000256" key="5">
    <source>
        <dbReference type="SAM" id="Phobius"/>
    </source>
</evidence>